<evidence type="ECO:0000313" key="2">
    <source>
        <dbReference type="Proteomes" id="UP000198307"/>
    </source>
</evidence>
<dbReference type="Proteomes" id="UP000198307">
    <property type="component" value="Unassembled WGS sequence"/>
</dbReference>
<keyword evidence="2" id="KW-1185">Reference proteome</keyword>
<sequence>MRHRNEGAQAAPEVVETVETMTPASISITREGLSVWQGGRRILLVDHCGLPGIAQRCLIAWHEGQ</sequence>
<name>A0A239Q349_9RHOB</name>
<evidence type="ECO:0000313" key="1">
    <source>
        <dbReference type="EMBL" id="SNT76696.1"/>
    </source>
</evidence>
<organism evidence="1 2">
    <name type="scientific">Paracoccus seriniphilus</name>
    <dbReference type="NCBI Taxonomy" id="184748"/>
    <lineage>
        <taxon>Bacteria</taxon>
        <taxon>Pseudomonadati</taxon>
        <taxon>Pseudomonadota</taxon>
        <taxon>Alphaproteobacteria</taxon>
        <taxon>Rhodobacterales</taxon>
        <taxon>Paracoccaceae</taxon>
        <taxon>Paracoccus</taxon>
    </lineage>
</organism>
<proteinExistence type="predicted"/>
<dbReference type="EMBL" id="FZQB01000025">
    <property type="protein sequence ID" value="SNT76696.1"/>
    <property type="molecule type" value="Genomic_DNA"/>
</dbReference>
<accession>A0A239Q349</accession>
<reference evidence="1 2" key="1">
    <citation type="submission" date="2017-07" db="EMBL/GenBank/DDBJ databases">
        <authorList>
            <person name="Sun Z.S."/>
            <person name="Albrecht U."/>
            <person name="Echele G."/>
            <person name="Lee C.C."/>
        </authorList>
    </citation>
    <scope>NUCLEOTIDE SEQUENCE [LARGE SCALE GENOMIC DNA]</scope>
    <source>
        <strain evidence="1 2">DSM 14827</strain>
    </source>
</reference>
<dbReference type="RefSeq" id="WP_089345991.1">
    <property type="nucleotide sequence ID" value="NZ_CP067129.1"/>
</dbReference>
<protein>
    <submittedName>
        <fullName evidence="1">Uncharacterized protein</fullName>
    </submittedName>
</protein>
<gene>
    <name evidence="1" type="ORF">SAMN05444959_1253</name>
</gene>
<dbReference type="AlphaFoldDB" id="A0A239Q349"/>